<evidence type="ECO:0000313" key="2">
    <source>
        <dbReference type="EMBL" id="KEZ53843.1"/>
    </source>
</evidence>
<dbReference type="Pfam" id="PF01261">
    <property type="entry name" value="AP_endonuc_2"/>
    <property type="match status" value="1"/>
</dbReference>
<reference evidence="2 3" key="1">
    <citation type="journal article" date="2005" name="Int. J. Syst. Evol. Microbiol.">
        <title>Bacillus cibi sp. nov., isolated from jeotgal, a traditional Korean fermented seafood.</title>
        <authorList>
            <person name="Yoon J.H."/>
            <person name="Lee C.H."/>
            <person name="Oh T.K."/>
        </authorList>
    </citation>
    <scope>NUCLEOTIDE SEQUENCE [LARGE SCALE GENOMIC DNA]</scope>
    <source>
        <strain evidence="2 3">DSM 16189</strain>
    </source>
</reference>
<accession>A0A084H2N1</accession>
<dbReference type="PANTHER" id="PTHR12110:SF41">
    <property type="entry name" value="INOSOSE DEHYDRATASE"/>
    <property type="match status" value="1"/>
</dbReference>
<sequence>MTKKGLQLYTIRTLLEKDFFGTLKQVAECGYEGVQFAGYYDTPADRLKEALNEYGLKAAGSHVPYEQVTGDGLSQVISYNKEIGNDLIIVPYLTEEQRTDLDAYKRVAQELNKAGEVIKQQGLQLAYHNHDFEFQSFGEQTPFDVLLQETDRNLVKFELDCYWVTYAGYDPLSLIKEQRDRVASLHIKDMKETNGVKHSTVIGEGTLDMKGLLTLGKDLELPWFIAEQEHFEGELMEAVALNSKKMDELLKA</sequence>
<comment type="caution">
    <text evidence="2">The sequence shown here is derived from an EMBL/GenBank/DDBJ whole genome shotgun (WGS) entry which is preliminary data.</text>
</comment>
<feature type="domain" description="Xylose isomerase-like TIM barrel" evidence="1">
    <location>
        <begin position="24"/>
        <end position="220"/>
    </location>
</feature>
<dbReference type="Proteomes" id="UP000028549">
    <property type="component" value="Unassembled WGS sequence"/>
</dbReference>
<protein>
    <recommendedName>
        <fullName evidence="1">Xylose isomerase-like TIM barrel domain-containing protein</fullName>
    </recommendedName>
</protein>
<evidence type="ECO:0000259" key="1">
    <source>
        <dbReference type="Pfam" id="PF01261"/>
    </source>
</evidence>
<proteinExistence type="predicted"/>
<gene>
    <name evidence="2" type="ORF">GS18_0202505</name>
</gene>
<dbReference type="STRING" id="246786.GS18_0202505"/>
<dbReference type="RefSeq" id="WP_029565412.1">
    <property type="nucleotide sequence ID" value="NZ_JNVC02000001.1"/>
</dbReference>
<name>A0A084H2N1_METID</name>
<dbReference type="AlphaFoldDB" id="A0A084H2N1"/>
<dbReference type="PANTHER" id="PTHR12110">
    <property type="entry name" value="HYDROXYPYRUVATE ISOMERASE"/>
    <property type="match status" value="1"/>
</dbReference>
<dbReference type="SUPFAM" id="SSF51658">
    <property type="entry name" value="Xylose isomerase-like"/>
    <property type="match status" value="1"/>
</dbReference>
<dbReference type="InterPro" id="IPR050312">
    <property type="entry name" value="IolE/XylAMocC-like"/>
</dbReference>
<evidence type="ECO:0000313" key="3">
    <source>
        <dbReference type="Proteomes" id="UP000028549"/>
    </source>
</evidence>
<organism evidence="2 3">
    <name type="scientific">Metabacillus indicus</name>
    <name type="common">Bacillus indicus</name>
    <dbReference type="NCBI Taxonomy" id="246786"/>
    <lineage>
        <taxon>Bacteria</taxon>
        <taxon>Bacillati</taxon>
        <taxon>Bacillota</taxon>
        <taxon>Bacilli</taxon>
        <taxon>Bacillales</taxon>
        <taxon>Bacillaceae</taxon>
        <taxon>Metabacillus</taxon>
    </lineage>
</organism>
<dbReference type="EMBL" id="JNVC02000001">
    <property type="protein sequence ID" value="KEZ53843.1"/>
    <property type="molecule type" value="Genomic_DNA"/>
</dbReference>
<dbReference type="InterPro" id="IPR036237">
    <property type="entry name" value="Xyl_isomerase-like_sf"/>
</dbReference>
<dbReference type="Gene3D" id="3.20.20.150">
    <property type="entry name" value="Divalent-metal-dependent TIM barrel enzymes"/>
    <property type="match status" value="1"/>
</dbReference>
<keyword evidence="3" id="KW-1185">Reference proteome</keyword>
<dbReference type="OrthoDB" id="9798407at2"/>
<dbReference type="InterPro" id="IPR013022">
    <property type="entry name" value="Xyl_isomerase-like_TIM-brl"/>
</dbReference>